<evidence type="ECO:0000256" key="3">
    <source>
        <dbReference type="ARBA" id="ARBA00006071"/>
    </source>
</evidence>
<dbReference type="PROSITE" id="PS51257">
    <property type="entry name" value="PROKAR_LIPOPROTEIN"/>
    <property type="match status" value="1"/>
</dbReference>
<comment type="similarity">
    <text evidence="3 11">Belongs to the PrsA family.</text>
</comment>
<evidence type="ECO:0000256" key="10">
    <source>
        <dbReference type="ARBA" id="ARBA00023288"/>
    </source>
</evidence>
<evidence type="ECO:0000256" key="6">
    <source>
        <dbReference type="ARBA" id="ARBA00023110"/>
    </source>
</evidence>
<dbReference type="GO" id="GO:0005886">
    <property type="term" value="C:plasma membrane"/>
    <property type="evidence" value="ECO:0007669"/>
    <property type="project" value="UniProtKB-SubCell"/>
</dbReference>
<organism evidence="14 15">
    <name type="scientific">Lentibacillus populi</name>
    <dbReference type="NCBI Taxonomy" id="1827502"/>
    <lineage>
        <taxon>Bacteria</taxon>
        <taxon>Bacillati</taxon>
        <taxon>Bacillota</taxon>
        <taxon>Bacilli</taxon>
        <taxon>Bacillales</taxon>
        <taxon>Bacillaceae</taxon>
        <taxon>Lentibacillus</taxon>
    </lineage>
</organism>
<dbReference type="EC" id="5.2.1.8" evidence="11"/>
<evidence type="ECO:0000256" key="4">
    <source>
        <dbReference type="ARBA" id="ARBA00022475"/>
    </source>
</evidence>
<dbReference type="SUPFAM" id="SSF54534">
    <property type="entry name" value="FKBP-like"/>
    <property type="match status" value="1"/>
</dbReference>
<evidence type="ECO:0000256" key="9">
    <source>
        <dbReference type="ARBA" id="ARBA00023235"/>
    </source>
</evidence>
<dbReference type="InterPro" id="IPR050245">
    <property type="entry name" value="PrsA_foldase"/>
</dbReference>
<dbReference type="InterPro" id="IPR023059">
    <property type="entry name" value="Foldase_PrsA"/>
</dbReference>
<feature type="domain" description="PpiC" evidence="13">
    <location>
        <begin position="138"/>
        <end position="228"/>
    </location>
</feature>
<dbReference type="EMBL" id="BMJD01000029">
    <property type="protein sequence ID" value="GGB51547.1"/>
    <property type="molecule type" value="Genomic_DNA"/>
</dbReference>
<evidence type="ECO:0000256" key="8">
    <source>
        <dbReference type="ARBA" id="ARBA00023139"/>
    </source>
</evidence>
<reference evidence="14" key="1">
    <citation type="journal article" date="2014" name="Int. J. Syst. Evol. Microbiol.">
        <title>Complete genome sequence of Corynebacterium casei LMG S-19264T (=DSM 44701T), isolated from a smear-ripened cheese.</title>
        <authorList>
            <consortium name="US DOE Joint Genome Institute (JGI-PGF)"/>
            <person name="Walter F."/>
            <person name="Albersmeier A."/>
            <person name="Kalinowski J."/>
            <person name="Ruckert C."/>
        </authorList>
    </citation>
    <scope>NUCLEOTIDE SEQUENCE</scope>
    <source>
        <strain evidence="14">CGMCC 1.15454</strain>
    </source>
</reference>
<keyword evidence="5 11" id="KW-0732">Signal</keyword>
<protein>
    <recommendedName>
        <fullName evidence="11">Foldase protein PrsA</fullName>
        <ecNumber evidence="11">5.2.1.8</ecNumber>
    </recommendedName>
</protein>
<dbReference type="PROSITE" id="PS50198">
    <property type="entry name" value="PPIC_PPIASE_2"/>
    <property type="match status" value="1"/>
</dbReference>
<dbReference type="SUPFAM" id="SSF109998">
    <property type="entry name" value="Triger factor/SurA peptide-binding domain-like"/>
    <property type="match status" value="1"/>
</dbReference>
<comment type="caution">
    <text evidence="14">The sequence shown here is derived from an EMBL/GenBank/DDBJ whole genome shotgun (WGS) entry which is preliminary data.</text>
</comment>
<evidence type="ECO:0000313" key="15">
    <source>
        <dbReference type="Proteomes" id="UP000621492"/>
    </source>
</evidence>
<comment type="subcellular location">
    <subcellularLocation>
        <location evidence="2 11">Cell membrane</location>
        <topology evidence="2 11">Lipid-anchor</topology>
    </subcellularLocation>
</comment>
<gene>
    <name evidence="14" type="primary">prsA1</name>
    <name evidence="11" type="synonym">prsA</name>
    <name evidence="14" type="ORF">GCM10011409_31380</name>
</gene>
<dbReference type="InterPro" id="IPR046357">
    <property type="entry name" value="PPIase_dom_sf"/>
</dbReference>
<dbReference type="Pfam" id="PF13616">
    <property type="entry name" value="Rotamase_3"/>
    <property type="match status" value="1"/>
</dbReference>
<keyword evidence="9 11" id="KW-0413">Isomerase</keyword>
<keyword evidence="4 11" id="KW-1003">Cell membrane</keyword>
<evidence type="ECO:0000256" key="7">
    <source>
        <dbReference type="ARBA" id="ARBA00023136"/>
    </source>
</evidence>
<name>A0A9W5U002_9BACI</name>
<keyword evidence="6 11" id="KW-0697">Rotamase</keyword>
<dbReference type="InterPro" id="IPR000297">
    <property type="entry name" value="PPIase_PpiC"/>
</dbReference>
<evidence type="ECO:0000256" key="5">
    <source>
        <dbReference type="ARBA" id="ARBA00022729"/>
    </source>
</evidence>
<dbReference type="InterPro" id="IPR027304">
    <property type="entry name" value="Trigger_fact/SurA_dom_sf"/>
</dbReference>
<keyword evidence="7 11" id="KW-0472">Membrane</keyword>
<feature type="signal peptide" evidence="12">
    <location>
        <begin position="1"/>
        <end position="19"/>
    </location>
</feature>
<dbReference type="GO" id="GO:0003755">
    <property type="term" value="F:peptidyl-prolyl cis-trans isomerase activity"/>
    <property type="evidence" value="ECO:0007669"/>
    <property type="project" value="UniProtKB-UniRule"/>
</dbReference>
<dbReference type="PANTHER" id="PTHR47245">
    <property type="entry name" value="PEPTIDYLPROLYL ISOMERASE"/>
    <property type="match status" value="1"/>
</dbReference>
<comment type="catalytic activity">
    <reaction evidence="1 11">
        <text>[protein]-peptidylproline (omega=180) = [protein]-peptidylproline (omega=0)</text>
        <dbReference type="Rhea" id="RHEA:16237"/>
        <dbReference type="Rhea" id="RHEA-COMP:10747"/>
        <dbReference type="Rhea" id="RHEA-COMP:10748"/>
        <dbReference type="ChEBI" id="CHEBI:83833"/>
        <dbReference type="ChEBI" id="CHEBI:83834"/>
        <dbReference type="EC" id="5.2.1.8"/>
    </reaction>
</comment>
<evidence type="ECO:0000256" key="1">
    <source>
        <dbReference type="ARBA" id="ARBA00000971"/>
    </source>
</evidence>
<dbReference type="RefSeq" id="WP_188725476.1">
    <property type="nucleotide sequence ID" value="NZ_BMJD01000029.1"/>
</dbReference>
<dbReference type="Proteomes" id="UP000621492">
    <property type="component" value="Unassembled WGS sequence"/>
</dbReference>
<dbReference type="InterPro" id="IPR023058">
    <property type="entry name" value="PPIase_PpiC_CS"/>
</dbReference>
<evidence type="ECO:0000259" key="13">
    <source>
        <dbReference type="PROSITE" id="PS50198"/>
    </source>
</evidence>
<feature type="chain" id="PRO_5040781346" description="Foldase protein PrsA" evidence="12">
    <location>
        <begin position="20"/>
        <end position="298"/>
    </location>
</feature>
<accession>A0A9W5U002</accession>
<dbReference type="PANTHER" id="PTHR47245:SF1">
    <property type="entry name" value="FOLDASE PROTEIN PRSA"/>
    <property type="match status" value="1"/>
</dbReference>
<dbReference type="Gene3D" id="3.10.50.40">
    <property type="match status" value="1"/>
</dbReference>
<dbReference type="AlphaFoldDB" id="A0A9W5U002"/>
<evidence type="ECO:0000313" key="14">
    <source>
        <dbReference type="EMBL" id="GGB51547.1"/>
    </source>
</evidence>
<keyword evidence="10 11" id="KW-0449">Lipoprotein</keyword>
<keyword evidence="15" id="KW-1185">Reference proteome</keyword>
<dbReference type="PROSITE" id="PS01096">
    <property type="entry name" value="PPIC_PPIASE_1"/>
    <property type="match status" value="1"/>
</dbReference>
<evidence type="ECO:0000256" key="2">
    <source>
        <dbReference type="ARBA" id="ARBA00004193"/>
    </source>
</evidence>
<keyword evidence="8 11" id="KW-0564">Palmitate</keyword>
<sequence length="298" mass="33685">MKKLVVALTLSAGVLGLSACSNDTSSDAVVKTDAGNITKEDFYNELKDQYGDQILQQMVTEEVLDDKYDVSDKEVDKEVKKTKDQLGDQFEMALQQQGIKDEDAFRKLVRFSLLQEAALSEDIDISEDEIKQRYDRMKTEIKAQHILVADEKTAKEVKKKLDEGGDFAKLAKEYSTDKATAENGGDLGYFSVGKMDPAFEDAAYSLEKGKISDPVKSQHGYHIIKVTDKRESEEDIGKFEDMKDDIRREILNQKIDPQKAQEKIDGLLKDADIKVEDKQFKDLFKTADDSKDEKKEGK</sequence>
<evidence type="ECO:0000256" key="12">
    <source>
        <dbReference type="SAM" id="SignalP"/>
    </source>
</evidence>
<dbReference type="HAMAP" id="MF_01145">
    <property type="entry name" value="Foldase_PrsA"/>
    <property type="match status" value="1"/>
</dbReference>
<comment type="function">
    <text evidence="11">Plays a major role in protein secretion by helping the post-translocational extracellular folding of several secreted proteins.</text>
</comment>
<evidence type="ECO:0000256" key="11">
    <source>
        <dbReference type="HAMAP-Rule" id="MF_01145"/>
    </source>
</evidence>
<proteinExistence type="inferred from homology"/>
<reference evidence="14" key="2">
    <citation type="submission" date="2020-09" db="EMBL/GenBank/DDBJ databases">
        <authorList>
            <person name="Sun Q."/>
            <person name="Zhou Y."/>
        </authorList>
    </citation>
    <scope>NUCLEOTIDE SEQUENCE</scope>
    <source>
        <strain evidence="14">CGMCC 1.15454</strain>
    </source>
</reference>
<dbReference type="GO" id="GO:0006457">
    <property type="term" value="P:protein folding"/>
    <property type="evidence" value="ECO:0007669"/>
    <property type="project" value="UniProtKB-UniRule"/>
</dbReference>